<dbReference type="NCBIfam" id="TIGR00277">
    <property type="entry name" value="HDIG"/>
    <property type="match status" value="1"/>
</dbReference>
<dbReference type="CDD" id="cd00077">
    <property type="entry name" value="HDc"/>
    <property type="match status" value="1"/>
</dbReference>
<dbReference type="OrthoDB" id="9778453at2"/>
<organism evidence="3 4">
    <name type="scientific">Desulfonauticus submarinus</name>
    <dbReference type="NCBI Taxonomy" id="206665"/>
    <lineage>
        <taxon>Bacteria</taxon>
        <taxon>Pseudomonadati</taxon>
        <taxon>Thermodesulfobacteriota</taxon>
        <taxon>Desulfovibrionia</taxon>
        <taxon>Desulfovibrionales</taxon>
        <taxon>Desulfonauticaceae</taxon>
        <taxon>Desulfonauticus</taxon>
    </lineage>
</organism>
<dbReference type="PANTHER" id="PTHR37294">
    <property type="entry name" value="3'-5' EXORIBONUCLEASE YHAM"/>
    <property type="match status" value="1"/>
</dbReference>
<dbReference type="InterPro" id="IPR004365">
    <property type="entry name" value="NA-bd_OB_tRNA"/>
</dbReference>
<feature type="domain" description="HD" evidence="2">
    <location>
        <begin position="164"/>
        <end position="284"/>
    </location>
</feature>
<proteinExistence type="predicted"/>
<sequence>MKEKKKFIQELKNSEKLEDIFVVVSSQKSQAQNGPFWNLTLQDKTGQISARIWSPLSQNYSQIKNGDFVFVKGQVQSFKQQLQINIEYLEILPQTEINLADFLPTSKVPPEKLLAELKDILFKELKYPLWKKLAKAIFSDPEIQNLLLTASGGKKIHHAYIGGLLEHTLSVCKICLKLCEIYSFVDKEIVLLGAALHDLGKAYEISQSIERNYTDEGQLLGHIFLGLEKLQPFFAPFETSEYDLILHLKHLILSHHGELEFGSPKRPKTIEALLLHFADNIDSKVNIMQSLSKEDTDESFWSEYNRSLGRAIYFPKKTPSNNEEYSTNNPTKRVNQCLLPLKE</sequence>
<evidence type="ECO:0000259" key="2">
    <source>
        <dbReference type="PROSITE" id="PS51831"/>
    </source>
</evidence>
<protein>
    <submittedName>
        <fullName evidence="3">3'-5' exoribonuclease</fullName>
    </submittedName>
</protein>
<dbReference type="SUPFAM" id="SSF50249">
    <property type="entry name" value="Nucleic acid-binding proteins"/>
    <property type="match status" value="1"/>
</dbReference>
<gene>
    <name evidence="3" type="ORF">SAMN04488516_101198</name>
</gene>
<dbReference type="InterPro" id="IPR006674">
    <property type="entry name" value="HD_domain"/>
</dbReference>
<dbReference type="GO" id="GO:0031125">
    <property type="term" value="P:rRNA 3'-end processing"/>
    <property type="evidence" value="ECO:0007669"/>
    <property type="project" value="TreeGrafter"/>
</dbReference>
<reference evidence="3 4" key="1">
    <citation type="submission" date="2016-10" db="EMBL/GenBank/DDBJ databases">
        <authorList>
            <person name="de Groot N.N."/>
        </authorList>
    </citation>
    <scope>NUCLEOTIDE SEQUENCE [LARGE SCALE GENOMIC DNA]</scope>
    <source>
        <strain evidence="3 4">DSM 15269</strain>
    </source>
</reference>
<dbReference type="CDD" id="cd04492">
    <property type="entry name" value="YhaM_OBF_like"/>
    <property type="match status" value="1"/>
</dbReference>
<dbReference type="Pfam" id="PF01966">
    <property type="entry name" value="HD"/>
    <property type="match status" value="1"/>
</dbReference>
<dbReference type="PROSITE" id="PS51831">
    <property type="entry name" value="HD"/>
    <property type="match status" value="1"/>
</dbReference>
<evidence type="ECO:0000256" key="1">
    <source>
        <dbReference type="ARBA" id="ARBA00022801"/>
    </source>
</evidence>
<dbReference type="EMBL" id="FNIN01000001">
    <property type="protein sequence ID" value="SDN25743.1"/>
    <property type="molecule type" value="Genomic_DNA"/>
</dbReference>
<dbReference type="Pfam" id="PF01336">
    <property type="entry name" value="tRNA_anti-codon"/>
    <property type="match status" value="1"/>
</dbReference>
<keyword evidence="1" id="KW-0378">Hydrolase</keyword>
<dbReference type="PANTHER" id="PTHR37294:SF1">
    <property type="entry name" value="3'-5' EXORIBONUCLEASE YHAM"/>
    <property type="match status" value="1"/>
</dbReference>
<dbReference type="InterPro" id="IPR003607">
    <property type="entry name" value="HD/PDEase_dom"/>
</dbReference>
<dbReference type="InterPro" id="IPR012340">
    <property type="entry name" value="NA-bd_OB-fold"/>
</dbReference>
<dbReference type="InterPro" id="IPR006675">
    <property type="entry name" value="HDIG_dom"/>
</dbReference>
<evidence type="ECO:0000313" key="3">
    <source>
        <dbReference type="EMBL" id="SDN25743.1"/>
    </source>
</evidence>
<accession>A0A1G9ZYK7</accession>
<name>A0A1G9ZYK7_9BACT</name>
<dbReference type="Gene3D" id="2.40.50.140">
    <property type="entry name" value="Nucleic acid-binding proteins"/>
    <property type="match status" value="1"/>
</dbReference>
<dbReference type="GO" id="GO:0016787">
    <property type="term" value="F:hydrolase activity"/>
    <property type="evidence" value="ECO:0007669"/>
    <property type="project" value="UniProtKB-KW"/>
</dbReference>
<dbReference type="Proteomes" id="UP000199602">
    <property type="component" value="Unassembled WGS sequence"/>
</dbReference>
<dbReference type="RefSeq" id="WP_092062007.1">
    <property type="nucleotide sequence ID" value="NZ_FNIN01000001.1"/>
</dbReference>
<dbReference type="GO" id="GO:0003676">
    <property type="term" value="F:nucleic acid binding"/>
    <property type="evidence" value="ECO:0007669"/>
    <property type="project" value="InterPro"/>
</dbReference>
<dbReference type="InterPro" id="IPR050798">
    <property type="entry name" value="YhaM_exoribonuc/phosphodiest"/>
</dbReference>
<dbReference type="AlphaFoldDB" id="A0A1G9ZYK7"/>
<keyword evidence="4" id="KW-1185">Reference proteome</keyword>
<evidence type="ECO:0000313" key="4">
    <source>
        <dbReference type="Proteomes" id="UP000199602"/>
    </source>
</evidence>
<dbReference type="STRING" id="206665.SAMN04488516_101198"/>
<dbReference type="SMART" id="SM00471">
    <property type="entry name" value="HDc"/>
    <property type="match status" value="1"/>
</dbReference>
<dbReference type="SUPFAM" id="SSF109604">
    <property type="entry name" value="HD-domain/PDEase-like"/>
    <property type="match status" value="1"/>
</dbReference>
<dbReference type="Gene3D" id="1.10.3210.10">
    <property type="entry name" value="Hypothetical protein af1432"/>
    <property type="match status" value="1"/>
</dbReference>